<evidence type="ECO:0000313" key="9">
    <source>
        <dbReference type="Proteomes" id="UP000298493"/>
    </source>
</evidence>
<evidence type="ECO:0000256" key="5">
    <source>
        <dbReference type="SAM" id="MobiDB-lite"/>
    </source>
</evidence>
<dbReference type="STRING" id="86259.A0A4Z1P3X3"/>
<dbReference type="GO" id="GO:0000785">
    <property type="term" value="C:chromatin"/>
    <property type="evidence" value="ECO:0007669"/>
    <property type="project" value="UniProtKB-ARBA"/>
</dbReference>
<evidence type="ECO:0000256" key="3">
    <source>
        <dbReference type="PROSITE-ProRule" id="PRU00475"/>
    </source>
</evidence>
<feature type="domain" description="DDT" evidence="6">
    <location>
        <begin position="434"/>
        <end position="497"/>
    </location>
</feature>
<reference evidence="8 9" key="1">
    <citation type="submission" date="2019-04" db="EMBL/GenBank/DDBJ databases">
        <title>High contiguity whole genome sequence and gene annotation resource for two Venturia nashicola isolates.</title>
        <authorList>
            <person name="Prokchorchik M."/>
            <person name="Won K."/>
            <person name="Lee Y."/>
            <person name="Choi E.D."/>
            <person name="Segonzac C."/>
            <person name="Sohn K.H."/>
        </authorList>
    </citation>
    <scope>NUCLEOTIDE SEQUENCE [LARGE SCALE GENOMIC DNA]</scope>
    <source>
        <strain evidence="8 9">PRI2</strain>
    </source>
</reference>
<dbReference type="Pfam" id="PF10537">
    <property type="entry name" value="WAC_Acf1_DNA_bd"/>
    <property type="match status" value="1"/>
</dbReference>
<dbReference type="InterPro" id="IPR013136">
    <property type="entry name" value="WSTF_Acf1_Cbp146"/>
</dbReference>
<keyword evidence="9" id="KW-1185">Reference proteome</keyword>
<feature type="coiled-coil region" evidence="4">
    <location>
        <begin position="771"/>
        <end position="798"/>
    </location>
</feature>
<dbReference type="InterPro" id="IPR018501">
    <property type="entry name" value="DDT_dom"/>
</dbReference>
<evidence type="ECO:0000259" key="7">
    <source>
        <dbReference type="PROSITE" id="PS51136"/>
    </source>
</evidence>
<dbReference type="InterPro" id="IPR028941">
    <property type="entry name" value="WHIM2_dom"/>
</dbReference>
<protein>
    <submittedName>
        <fullName evidence="8">Uncharacterized protein</fullName>
    </submittedName>
</protein>
<dbReference type="PROSITE" id="PS50827">
    <property type="entry name" value="DDT"/>
    <property type="match status" value="1"/>
</dbReference>
<evidence type="ECO:0000259" key="6">
    <source>
        <dbReference type="PROSITE" id="PS50827"/>
    </source>
</evidence>
<feature type="compositionally biased region" description="Basic residues" evidence="5">
    <location>
        <begin position="740"/>
        <end position="750"/>
    </location>
</feature>
<comment type="subcellular location">
    <subcellularLocation>
        <location evidence="1 3">Nucleus</location>
    </subcellularLocation>
</comment>
<dbReference type="GO" id="GO:0000781">
    <property type="term" value="C:chromosome, telomeric region"/>
    <property type="evidence" value="ECO:0007669"/>
    <property type="project" value="GOC"/>
</dbReference>
<dbReference type="GO" id="GO:0005634">
    <property type="term" value="C:nucleus"/>
    <property type="evidence" value="ECO:0007669"/>
    <property type="project" value="UniProtKB-SubCell"/>
</dbReference>
<feature type="region of interest" description="Disordered" evidence="5">
    <location>
        <begin position="697"/>
        <end position="768"/>
    </location>
</feature>
<dbReference type="PROSITE" id="PS51136">
    <property type="entry name" value="WAC"/>
    <property type="match status" value="1"/>
</dbReference>
<evidence type="ECO:0000256" key="2">
    <source>
        <dbReference type="ARBA" id="ARBA00023242"/>
    </source>
</evidence>
<dbReference type="GO" id="GO:0031509">
    <property type="term" value="P:subtelomeric heterochromatin formation"/>
    <property type="evidence" value="ECO:0007669"/>
    <property type="project" value="TreeGrafter"/>
</dbReference>
<organism evidence="8 9">
    <name type="scientific">Venturia nashicola</name>
    <dbReference type="NCBI Taxonomy" id="86259"/>
    <lineage>
        <taxon>Eukaryota</taxon>
        <taxon>Fungi</taxon>
        <taxon>Dikarya</taxon>
        <taxon>Ascomycota</taxon>
        <taxon>Pezizomycotina</taxon>
        <taxon>Dothideomycetes</taxon>
        <taxon>Pleosporomycetidae</taxon>
        <taxon>Venturiales</taxon>
        <taxon>Venturiaceae</taxon>
        <taxon>Venturia</taxon>
    </lineage>
</organism>
<evidence type="ECO:0000313" key="8">
    <source>
        <dbReference type="EMBL" id="TID15328.1"/>
    </source>
</evidence>
<proteinExistence type="predicted"/>
<dbReference type="AlphaFoldDB" id="A0A4Z1P3X3"/>
<keyword evidence="2 3" id="KW-0539">Nucleus</keyword>
<feature type="region of interest" description="Disordered" evidence="5">
    <location>
        <begin position="1011"/>
        <end position="1030"/>
    </location>
</feature>
<dbReference type="PANTHER" id="PTHR32075:SF6">
    <property type="entry name" value="ISWI CHROMATIN-REMODELING COMPLEX SUBUNIT YPL216W-RELATED"/>
    <property type="match status" value="1"/>
</dbReference>
<sequence length="1030" mass="119092">MVLFKRKKVEFLPHPEGLKYAPKAEIWEIAQTGELFTQYDQYLERFVVRDRELVFRKYTDVKQFTCEITGHNGLTFFDAFESEVQNTRDVESTLPEPLREQVLRRVQFSTITRFEQLVGFAHDQFKHDFFPREQVIATVEGGDKVEGTIREKTSYPPRQDENGALQPVSKYIVALEADLSKKRTALEAVVDNYHLSRDRRHFSKVLLRSFLKGALTKETWQGAPWTVKDKLAKDFNLPTEIPPHLQQHVLAAQRKAMTMQKKADNGDQTTFLSFLQDKSKKMDIRPAPGKGQKHQHRFIQQDMSRFLQPLDPNYPQYQQYHQQMHQQEAQIDGQPQYLPGQMHPSHQYQQPTRAVPTHNFHNGNFQPIMNGPYGQRVEVVIDSMPAPVPMKFPLEDLDVPPRRDAAPRPSIKFFSADTPTGEESADCRNPGLKLLSIGPLLEIWNTLNVLGEVFVMDSFVLDDFAEAMRYSSQDAECELLSEIHCAVLKQLVNEKGEVQVTLPDFDDEGSDDENEQEDVSEDPPTPEPVYKRTTRSSLKKEEVAALKEPTPVEENKQVHRAAEALGDRTWIKRLQERDFRDGGWQTILVGFLHQMSQDERQKPLCEQILAILAPMDQEPSAEVVAFQYNNLDVNLRISLLEMIVMQAVRTKAVREHLEAMSSQMTDLRKKKIEQQRLKKDHIEKLHELDEQRKTLQAEVQAAQPQTEVTDDVDITLPDIPAEPNGNADTGEDSEEEAPRTLRRGMDRKRRREVENARKEKEKKAKAAAPKLTKAELKLKKTIEEIEQKKIEIMKCEDDIIEFTDDLRETDCQRTRPLGRDRFCNRYIWFERNGMPFAGTPGTSTEHYGYANGRLWIQGPDFMDREGLFEWSEEDQAKYKELYEVTVLERKEKEEGSTHLETAEHWGYIDDPAVIDQLLGWLDERGHREKALKKEIVLWRDMITECMKKMRAHLDEVEAKKTAGEEQSAMRVSTRTKSYTAGEISKWQCLAWRNSEAIRELGMLHSDGLRKKRQKGVAEVKGKTSKSKGRK</sequence>
<feature type="compositionally biased region" description="Acidic residues" evidence="5">
    <location>
        <begin position="504"/>
        <end position="521"/>
    </location>
</feature>
<feature type="region of interest" description="Disordered" evidence="5">
    <location>
        <begin position="500"/>
        <end position="556"/>
    </location>
</feature>
<dbReference type="Pfam" id="PF02791">
    <property type="entry name" value="DDT"/>
    <property type="match status" value="1"/>
</dbReference>
<dbReference type="Pfam" id="PF15613">
    <property type="entry name" value="WSD"/>
    <property type="match status" value="1"/>
</dbReference>
<comment type="caution">
    <text evidence="8">The sequence shown here is derived from an EMBL/GenBank/DDBJ whole genome shotgun (WGS) entry which is preliminary data.</text>
</comment>
<keyword evidence="4" id="KW-0175">Coiled coil</keyword>
<evidence type="ECO:0000256" key="1">
    <source>
        <dbReference type="ARBA" id="ARBA00004123"/>
    </source>
</evidence>
<accession>A0A4Z1P3X3</accession>
<feature type="compositionally biased region" description="Basic and acidic residues" evidence="5">
    <location>
        <begin position="751"/>
        <end position="764"/>
    </location>
</feature>
<gene>
    <name evidence="8" type="ORF">E6O75_ATG08581</name>
</gene>
<feature type="region of interest" description="Disordered" evidence="5">
    <location>
        <begin position="335"/>
        <end position="362"/>
    </location>
</feature>
<dbReference type="EMBL" id="SNSC02000021">
    <property type="protein sequence ID" value="TID15328.1"/>
    <property type="molecule type" value="Genomic_DNA"/>
</dbReference>
<name>A0A4Z1P3X3_9PEZI</name>
<dbReference type="Proteomes" id="UP000298493">
    <property type="component" value="Unassembled WGS sequence"/>
</dbReference>
<evidence type="ECO:0000256" key="4">
    <source>
        <dbReference type="SAM" id="Coils"/>
    </source>
</evidence>
<feature type="domain" description="WAC" evidence="7">
    <location>
        <begin position="24"/>
        <end position="144"/>
    </location>
</feature>
<dbReference type="PANTHER" id="PTHR32075">
    <property type="entry name" value="ISWI CHROMATIN-REMODELING COMPLEX SUBUNIT YPL216W-RELATED"/>
    <property type="match status" value="1"/>
</dbReference>